<dbReference type="AlphaFoldDB" id="A0A238JKN3"/>
<evidence type="ECO:0000259" key="3">
    <source>
        <dbReference type="Pfam" id="PF00437"/>
    </source>
</evidence>
<dbReference type="Gene3D" id="3.30.450.90">
    <property type="match status" value="1"/>
</dbReference>
<sequence>MWLSTGIPGRTSQKGSAFAFEPKARSSESRSYKTGNTELDTEALPSSYLERYLAPFEHWLTDDDVIELAINPDGRVWIERRGSTAMECGDKAVDPADAINLGTTMVGDAKAKVSEKNPLVSGKVEFRGRPLRVQVVVSPAVEQGATITIRLFGQTDIRNYEPSYLQGKAVSLTDIRAEKLKAISKQAETDLTEALRQLVEDRLNILVSGGTSTGKTTFARHLLTHVPDNERLITIEDAFELFPHQPNSVCLLADRAKDSPRSAGALLQASLRMRPDRIVVGELRGSEALTYLEAINTGHGGSVSTIHAETAELAIDRLAIMVLQAGTPLTFAEVQTYIRKSIDVIVQLGRTDGRRGIAELLVLE</sequence>
<feature type="region of interest" description="Disordered" evidence="2">
    <location>
        <begin position="1"/>
        <end position="38"/>
    </location>
</feature>
<feature type="domain" description="Bacterial type II secretion system protein E" evidence="3">
    <location>
        <begin position="168"/>
        <end position="348"/>
    </location>
</feature>
<reference evidence="5" key="1">
    <citation type="submission" date="2017-05" db="EMBL/GenBank/DDBJ databases">
        <authorList>
            <person name="Rodrigo-Torres L."/>
            <person name="Arahal R. D."/>
            <person name="Lucena T."/>
        </authorList>
    </citation>
    <scope>NUCLEOTIDE SEQUENCE [LARGE SCALE GENOMIC DNA]</scope>
    <source>
        <strain evidence="5">CECT 8649</strain>
    </source>
</reference>
<evidence type="ECO:0000313" key="4">
    <source>
        <dbReference type="EMBL" id="SMX30356.1"/>
    </source>
</evidence>
<dbReference type="EMBL" id="FXXP01000004">
    <property type="protein sequence ID" value="SMX30356.1"/>
    <property type="molecule type" value="Genomic_DNA"/>
</dbReference>
<dbReference type="Proteomes" id="UP000225972">
    <property type="component" value="Unassembled WGS sequence"/>
</dbReference>
<dbReference type="GO" id="GO:0016887">
    <property type="term" value="F:ATP hydrolysis activity"/>
    <property type="evidence" value="ECO:0007669"/>
    <property type="project" value="InterPro"/>
</dbReference>
<organism evidence="4 5">
    <name type="scientific">Pelagimonas phthalicica</name>
    <dbReference type="NCBI Taxonomy" id="1037362"/>
    <lineage>
        <taxon>Bacteria</taxon>
        <taxon>Pseudomonadati</taxon>
        <taxon>Pseudomonadota</taxon>
        <taxon>Alphaproteobacteria</taxon>
        <taxon>Rhodobacterales</taxon>
        <taxon>Roseobacteraceae</taxon>
        <taxon>Pelagimonas</taxon>
    </lineage>
</organism>
<proteinExistence type="inferred from homology"/>
<feature type="compositionally biased region" description="Basic and acidic residues" evidence="2">
    <location>
        <begin position="22"/>
        <end position="31"/>
    </location>
</feature>
<name>A0A238JKN3_9RHOB</name>
<evidence type="ECO:0000313" key="5">
    <source>
        <dbReference type="Proteomes" id="UP000225972"/>
    </source>
</evidence>
<protein>
    <submittedName>
        <fullName evidence="4">Type IV secretion system protein VirB11</fullName>
    </submittedName>
</protein>
<evidence type="ECO:0000256" key="1">
    <source>
        <dbReference type="ARBA" id="ARBA00006611"/>
    </source>
</evidence>
<dbReference type="Pfam" id="PF00437">
    <property type="entry name" value="T2SSE"/>
    <property type="match status" value="1"/>
</dbReference>
<dbReference type="InterPro" id="IPR027417">
    <property type="entry name" value="P-loop_NTPase"/>
</dbReference>
<dbReference type="InterPro" id="IPR050921">
    <property type="entry name" value="T4SS_GSP_E_ATPase"/>
</dbReference>
<dbReference type="InterPro" id="IPR001482">
    <property type="entry name" value="T2SS/T4SS_dom"/>
</dbReference>
<keyword evidence="5" id="KW-1185">Reference proteome</keyword>
<comment type="similarity">
    <text evidence="1">Belongs to the GSP E family.</text>
</comment>
<gene>
    <name evidence="4" type="ORF">TRP8649_04499</name>
</gene>
<accession>A0A238JKN3</accession>
<evidence type="ECO:0000256" key="2">
    <source>
        <dbReference type="SAM" id="MobiDB-lite"/>
    </source>
</evidence>
<dbReference type="SUPFAM" id="SSF52540">
    <property type="entry name" value="P-loop containing nucleoside triphosphate hydrolases"/>
    <property type="match status" value="1"/>
</dbReference>
<dbReference type="Gene3D" id="3.40.50.300">
    <property type="entry name" value="P-loop containing nucleotide triphosphate hydrolases"/>
    <property type="match status" value="1"/>
</dbReference>
<dbReference type="PANTHER" id="PTHR30486">
    <property type="entry name" value="TWITCHING MOTILITY PROTEIN PILT"/>
    <property type="match status" value="1"/>
</dbReference>
<dbReference type="CDD" id="cd01130">
    <property type="entry name" value="VirB11-like_ATPase"/>
    <property type="match status" value="1"/>
</dbReference>
<dbReference type="PANTHER" id="PTHR30486:SF6">
    <property type="entry name" value="TYPE IV PILUS RETRACTATION ATPASE PILT"/>
    <property type="match status" value="1"/>
</dbReference>
<dbReference type="OrthoDB" id="9810761at2"/>